<dbReference type="OrthoDB" id="5875621at2759"/>
<keyword evidence="1" id="KW-0695">RNA-directed DNA polymerase</keyword>
<keyword evidence="2" id="KW-1185">Reference proteome</keyword>
<dbReference type="VEuPathDB" id="MicrosporidiaDB:NAPIS_ORF01494"/>
<evidence type="ECO:0000313" key="1">
    <source>
        <dbReference type="EMBL" id="EQB60931.1"/>
    </source>
</evidence>
<evidence type="ECO:0000313" key="2">
    <source>
        <dbReference type="Proteomes" id="UP000053780"/>
    </source>
</evidence>
<dbReference type="AlphaFoldDB" id="T0MCQ2"/>
<organism evidence="1 2">
    <name type="scientific">Vairimorpha apis BRL 01</name>
    <dbReference type="NCBI Taxonomy" id="1037528"/>
    <lineage>
        <taxon>Eukaryota</taxon>
        <taxon>Fungi</taxon>
        <taxon>Fungi incertae sedis</taxon>
        <taxon>Microsporidia</taxon>
        <taxon>Nosematidae</taxon>
        <taxon>Vairimorpha</taxon>
    </lineage>
</organism>
<protein>
    <submittedName>
        <fullName evidence="1">Reverse transcriptase</fullName>
    </submittedName>
</protein>
<accession>T0MCQ2</accession>
<keyword evidence="1" id="KW-0548">Nucleotidyltransferase</keyword>
<reference evidence="1 2" key="1">
    <citation type="journal article" date="2013" name="BMC Genomics">
        <title>Genome sequencing and comparative genomics of honey bee microsporidia, Nosema apis reveal novel insights into host-parasite interactions.</title>
        <authorList>
            <person name="Chen Yp."/>
            <person name="Pettis J.S."/>
            <person name="Zhao Y."/>
            <person name="Liu X."/>
            <person name="Tallon L.J."/>
            <person name="Sadzewicz L.D."/>
            <person name="Li R."/>
            <person name="Zheng H."/>
            <person name="Huang S."/>
            <person name="Zhang X."/>
            <person name="Hamilton M.C."/>
            <person name="Pernal S.F."/>
            <person name="Melathopoulos A.P."/>
            <person name="Yan X."/>
            <person name="Evans J.D."/>
        </authorList>
    </citation>
    <scope>NUCLEOTIDE SEQUENCE [LARGE SCALE GENOMIC DNA]</scope>
    <source>
        <strain evidence="1 2">BRL 01</strain>
    </source>
</reference>
<gene>
    <name evidence="1" type="ORF">NAPIS_ORF01494</name>
</gene>
<dbReference type="Proteomes" id="UP000053780">
    <property type="component" value="Unassembled WGS sequence"/>
</dbReference>
<dbReference type="GO" id="GO:0003964">
    <property type="term" value="F:RNA-directed DNA polymerase activity"/>
    <property type="evidence" value="ECO:0007669"/>
    <property type="project" value="UniProtKB-KW"/>
</dbReference>
<proteinExistence type="predicted"/>
<dbReference type="HOGENOM" id="CLU_108130_0_0_1"/>
<sequence length="184" mass="21761">MKKHNEIVRCIHFLLCKKYGFKKTNKIRSHSVQEVMSNDNAEIRVDTSVLTDIKFCHNKPDILVIDKKNKEILNVEIGITNQDLLTIFENEILRKYDLLANELGQIYKSRTKIIPYYHRKYIKELEIQPNLEAYMQSIVLKKTGMTLENLEAKLKINETKKPRDNQSEEYEYEIVLNNSKIENT</sequence>
<name>T0MCQ2_9MICR</name>
<keyword evidence="1" id="KW-0808">Transferase</keyword>
<dbReference type="EMBL" id="KE647203">
    <property type="protein sequence ID" value="EQB60931.1"/>
    <property type="molecule type" value="Genomic_DNA"/>
</dbReference>